<evidence type="ECO:0000313" key="6">
    <source>
        <dbReference type="Proteomes" id="UP000035579"/>
    </source>
</evidence>
<evidence type="ECO:0000313" key="4">
    <source>
        <dbReference type="EMBL" id="AKI99787.1"/>
    </source>
</evidence>
<dbReference type="PANTHER" id="PTHR44591">
    <property type="entry name" value="STRESS RESPONSE REGULATOR PROTEIN 1"/>
    <property type="match status" value="1"/>
</dbReference>
<dbReference type="Proteomes" id="UP000256345">
    <property type="component" value="Unassembled WGS sequence"/>
</dbReference>
<dbReference type="SMART" id="SM00448">
    <property type="entry name" value="REC"/>
    <property type="match status" value="1"/>
</dbReference>
<dbReference type="InterPro" id="IPR050595">
    <property type="entry name" value="Bact_response_regulator"/>
</dbReference>
<dbReference type="KEGG" id="age:AA314_01414"/>
<dbReference type="Gene3D" id="3.40.50.2300">
    <property type="match status" value="1"/>
</dbReference>
<evidence type="ECO:0000313" key="7">
    <source>
        <dbReference type="Proteomes" id="UP000256345"/>
    </source>
</evidence>
<dbReference type="Pfam" id="PF00072">
    <property type="entry name" value="Response_reg"/>
    <property type="match status" value="1"/>
</dbReference>
<evidence type="ECO:0000313" key="5">
    <source>
        <dbReference type="EMBL" id="REG27687.1"/>
    </source>
</evidence>
<feature type="modified residue" description="4-aspartylphosphate" evidence="2">
    <location>
        <position position="66"/>
    </location>
</feature>
<evidence type="ECO:0000256" key="2">
    <source>
        <dbReference type="PROSITE-ProRule" id="PRU00169"/>
    </source>
</evidence>
<proteinExistence type="predicted"/>
<feature type="domain" description="Response regulatory" evidence="3">
    <location>
        <begin position="17"/>
        <end position="127"/>
    </location>
</feature>
<keyword evidence="1 2" id="KW-0597">Phosphoprotein</keyword>
<dbReference type="GO" id="GO:0000160">
    <property type="term" value="P:phosphorelay signal transduction system"/>
    <property type="evidence" value="ECO:0007669"/>
    <property type="project" value="InterPro"/>
</dbReference>
<organism evidence="4 6">
    <name type="scientific">Archangium gephyra</name>
    <dbReference type="NCBI Taxonomy" id="48"/>
    <lineage>
        <taxon>Bacteria</taxon>
        <taxon>Pseudomonadati</taxon>
        <taxon>Myxococcota</taxon>
        <taxon>Myxococcia</taxon>
        <taxon>Myxococcales</taxon>
        <taxon>Cystobacterineae</taxon>
        <taxon>Archangiaceae</taxon>
        <taxon>Archangium</taxon>
    </lineage>
</organism>
<evidence type="ECO:0000259" key="3">
    <source>
        <dbReference type="PROSITE" id="PS50110"/>
    </source>
</evidence>
<dbReference type="InterPro" id="IPR011006">
    <property type="entry name" value="CheY-like_superfamily"/>
</dbReference>
<evidence type="ECO:0000256" key="1">
    <source>
        <dbReference type="ARBA" id="ARBA00022553"/>
    </source>
</evidence>
<gene>
    <name evidence="4" type="ORF">AA314_01414</name>
    <name evidence="5" type="ORF">ATI61_10922</name>
</gene>
<dbReference type="Proteomes" id="UP000035579">
    <property type="component" value="Chromosome"/>
</dbReference>
<reference evidence="4 6" key="1">
    <citation type="submission" date="2015-05" db="EMBL/GenBank/DDBJ databases">
        <title>Genome assembly of Archangium gephyra DSM 2261.</title>
        <authorList>
            <person name="Sharma G."/>
            <person name="Subramanian S."/>
        </authorList>
    </citation>
    <scope>NUCLEOTIDE SEQUENCE [LARGE SCALE GENOMIC DNA]</scope>
    <source>
        <strain evidence="4 6">DSM 2261</strain>
    </source>
</reference>
<dbReference type="InterPro" id="IPR001789">
    <property type="entry name" value="Sig_transdc_resp-reg_receiver"/>
</dbReference>
<dbReference type="PROSITE" id="PS50110">
    <property type="entry name" value="RESPONSE_REGULATORY"/>
    <property type="match status" value="1"/>
</dbReference>
<accession>A0AAC8TBK8</accession>
<sequence length="135" mass="14434">MDGDAAHARAGRAPMSRILIVEDEEVLTDSLRDILEGEGHQVLTAQNGLDALGTIARERLDLVLLDLMLPLVNGLKVLEAVRRDAPSTAVIVVTSCGREALEGQPVQGFLRKPFSLEALLGAVKHVLTPASPVPR</sequence>
<dbReference type="SUPFAM" id="SSF52172">
    <property type="entry name" value="CheY-like"/>
    <property type="match status" value="1"/>
</dbReference>
<dbReference type="AlphaFoldDB" id="A0AAC8TBK8"/>
<reference evidence="5 7" key="2">
    <citation type="submission" date="2018-08" db="EMBL/GenBank/DDBJ databases">
        <title>Genomic Encyclopedia of Archaeal and Bacterial Type Strains, Phase II (KMG-II): from individual species to whole genera.</title>
        <authorList>
            <person name="Goeker M."/>
        </authorList>
    </citation>
    <scope>NUCLEOTIDE SEQUENCE [LARGE SCALE GENOMIC DNA]</scope>
    <source>
        <strain evidence="5 7">DSM 2261</strain>
    </source>
</reference>
<dbReference type="EMBL" id="CP011509">
    <property type="protein sequence ID" value="AKI99787.1"/>
    <property type="molecule type" value="Genomic_DNA"/>
</dbReference>
<name>A0AAC8TBK8_9BACT</name>
<keyword evidence="7" id="KW-1185">Reference proteome</keyword>
<dbReference type="PANTHER" id="PTHR44591:SF3">
    <property type="entry name" value="RESPONSE REGULATORY DOMAIN-CONTAINING PROTEIN"/>
    <property type="match status" value="1"/>
</dbReference>
<dbReference type="EMBL" id="QUMU01000009">
    <property type="protein sequence ID" value="REG27687.1"/>
    <property type="molecule type" value="Genomic_DNA"/>
</dbReference>
<protein>
    <submittedName>
        <fullName evidence="4 5">Two-component system response regulator</fullName>
    </submittedName>
</protein>